<dbReference type="SUPFAM" id="SSF56300">
    <property type="entry name" value="Metallo-dependent phosphatases"/>
    <property type="match status" value="1"/>
</dbReference>
<protein>
    <submittedName>
        <fullName evidence="4">Putative alkaline phosphatase</fullName>
    </submittedName>
</protein>
<sequence>MLQLLVFITLIGASFASYGANLNYRSPSLHHPGLGISVRKVVKRHVERQATPASQLNFTHGVASGDPFPNSVILWTSSVHAETIGVGSGSISPRLLTARQSSDNVRSNSTTSGYVPLYNPVPIYNDTDEAKPPSTAPVCLNWKIASDSALSQVVDQGTVYTSSDVDYTVKVEAGNLQPFTQYYYQFTVCNSSVSSMVGRTKTTPSPTDDTAAVNLAVYSCSNYPFGFFNAYGNPVRKNSVDYVLHLGDYIYEYANGEYGWGQTIGRVPLPDRQIYTLYDYRKRHATYRTDLDLVASHQNFAWIPVWDDHEVSDNTYRDGASELNNTESSFIEDGGVSVDQRKMNAVRAYFEWMPIRQVEMGDDLRIWRSFSIGNLLDLIMLDTRQYDRSITDLYWNTDYIHTISNDAGRTMMGSRQENWFYNQLISSKNRGATWRVIGSQTVFSRINESVAYGNVNPLDYDAWDGYQANRNRTYQILYDNNITNNIMISGDSHANWVSDLVWLDNHPYDPATGQGAIGVEFGGTAVSSPSPYGANISIARSVQASEWLVGANRELQWQEVYYRGYFELHLTQQQVQAHYFGMPTVVTRNPNEISLANFTVVAGENHLHRFNGTVVNSPVENGYVKFGQVKQTNLTNATDTGLYFISNATLEVL</sequence>
<accession>A0A1C1CMZ1</accession>
<keyword evidence="5" id="KW-1185">Reference proteome</keyword>
<feature type="chain" id="PRO_5008650916" evidence="1">
    <location>
        <begin position="17"/>
        <end position="653"/>
    </location>
</feature>
<dbReference type="InterPro" id="IPR029052">
    <property type="entry name" value="Metallo-depent_PP-like"/>
</dbReference>
<dbReference type="Pfam" id="PF09423">
    <property type="entry name" value="PhoD"/>
    <property type="match status" value="1"/>
</dbReference>
<proteinExistence type="predicted"/>
<comment type="caution">
    <text evidence="4">The sequence shown here is derived from an EMBL/GenBank/DDBJ whole genome shotgun (WGS) entry which is preliminary data.</text>
</comment>
<feature type="signal peptide" evidence="1">
    <location>
        <begin position="1"/>
        <end position="16"/>
    </location>
</feature>
<dbReference type="InterPro" id="IPR018946">
    <property type="entry name" value="PhoD-like_MPP"/>
</dbReference>
<evidence type="ECO:0000259" key="2">
    <source>
        <dbReference type="Pfam" id="PF09423"/>
    </source>
</evidence>
<dbReference type="Gene3D" id="3.60.21.70">
    <property type="entry name" value="PhoD-like phosphatase"/>
    <property type="match status" value="1"/>
</dbReference>
<feature type="domain" description="Phospholipase D N-terminal" evidence="3">
    <location>
        <begin position="60"/>
        <end position="202"/>
    </location>
</feature>
<dbReference type="VEuPathDB" id="FungiDB:CLCR_06788"/>
<dbReference type="Pfam" id="PF16655">
    <property type="entry name" value="PhoD_N"/>
    <property type="match status" value="1"/>
</dbReference>
<dbReference type="PANTHER" id="PTHR43606:SF7">
    <property type="entry name" value="PHOSPHATASE, PUTATIVE (AFU_ORTHOLOGUE AFUA_6G08710)-RELATED"/>
    <property type="match status" value="1"/>
</dbReference>
<name>A0A1C1CMZ1_9EURO</name>
<dbReference type="InterPro" id="IPR032093">
    <property type="entry name" value="PhoD_N"/>
</dbReference>
<dbReference type="OrthoDB" id="9992270at2759"/>
<gene>
    <name evidence="4" type="ORF">CLCR_06788</name>
</gene>
<evidence type="ECO:0000313" key="4">
    <source>
        <dbReference type="EMBL" id="OCT49853.1"/>
    </source>
</evidence>
<dbReference type="InterPro" id="IPR038607">
    <property type="entry name" value="PhoD-like_sf"/>
</dbReference>
<evidence type="ECO:0000313" key="5">
    <source>
        <dbReference type="Proteomes" id="UP000094526"/>
    </source>
</evidence>
<dbReference type="eggNOG" id="ENOG502QU5W">
    <property type="taxonomic scope" value="Eukaryota"/>
</dbReference>
<dbReference type="PANTHER" id="PTHR43606">
    <property type="entry name" value="PHOSPHATASE, PUTATIVE (AFU_ORTHOLOGUE AFUA_6G08710)-RELATED"/>
    <property type="match status" value="1"/>
</dbReference>
<keyword evidence="1" id="KW-0732">Signal</keyword>
<organism evidence="4 5">
    <name type="scientific">Cladophialophora carrionii</name>
    <dbReference type="NCBI Taxonomy" id="86049"/>
    <lineage>
        <taxon>Eukaryota</taxon>
        <taxon>Fungi</taxon>
        <taxon>Dikarya</taxon>
        <taxon>Ascomycota</taxon>
        <taxon>Pezizomycotina</taxon>
        <taxon>Eurotiomycetes</taxon>
        <taxon>Chaetothyriomycetidae</taxon>
        <taxon>Chaetothyriales</taxon>
        <taxon>Herpotrichiellaceae</taxon>
        <taxon>Cladophialophora</taxon>
    </lineage>
</organism>
<evidence type="ECO:0000259" key="3">
    <source>
        <dbReference type="Pfam" id="PF16655"/>
    </source>
</evidence>
<feature type="domain" description="PhoD-like phosphatase metallophosphatase" evidence="2">
    <location>
        <begin position="215"/>
        <end position="579"/>
    </location>
</feature>
<dbReference type="EMBL" id="LGRB01000010">
    <property type="protein sequence ID" value="OCT49853.1"/>
    <property type="molecule type" value="Genomic_DNA"/>
</dbReference>
<dbReference type="AlphaFoldDB" id="A0A1C1CMZ1"/>
<evidence type="ECO:0000256" key="1">
    <source>
        <dbReference type="SAM" id="SignalP"/>
    </source>
</evidence>
<dbReference type="STRING" id="86049.A0A1C1CMZ1"/>
<dbReference type="InterPro" id="IPR052900">
    <property type="entry name" value="Phospholipid_Metab_Enz"/>
</dbReference>
<dbReference type="VEuPathDB" id="FungiDB:G647_08774"/>
<dbReference type="Gene3D" id="2.60.40.380">
    <property type="entry name" value="Purple acid phosphatase-like, N-terminal"/>
    <property type="match status" value="1"/>
</dbReference>
<dbReference type="CDD" id="cd07389">
    <property type="entry name" value="MPP_PhoD"/>
    <property type="match status" value="1"/>
</dbReference>
<dbReference type="Proteomes" id="UP000094526">
    <property type="component" value="Unassembled WGS sequence"/>
</dbReference>
<reference evidence="5" key="1">
    <citation type="submission" date="2015-07" db="EMBL/GenBank/DDBJ databases">
        <authorList>
            <person name="Teixeira M.M."/>
            <person name="Souza R.C."/>
            <person name="Almeida L.G."/>
            <person name="Vicente V.A."/>
            <person name="de Hoog S."/>
            <person name="Bocca A.L."/>
            <person name="de Almeida S.R."/>
            <person name="Vasconcelos A.T."/>
            <person name="Felipe M.S."/>
        </authorList>
    </citation>
    <scope>NUCLEOTIDE SEQUENCE [LARGE SCALE GENOMIC DNA]</scope>
    <source>
        <strain evidence="5">KSF</strain>
    </source>
</reference>